<evidence type="ECO:0000256" key="1">
    <source>
        <dbReference type="ARBA" id="ARBA00000832"/>
    </source>
</evidence>
<evidence type="ECO:0000256" key="3">
    <source>
        <dbReference type="ARBA" id="ARBA00004961"/>
    </source>
</evidence>
<sequence>MCMYSSVCKYTSKEEMSKAAAESIANLICRIAREQVFVTLVLSGGNSPNGIYSLLAKEPLVSKIPWEIVYIFWGDERCVPADHPENNYKNAYEAMIKHIPIPARNVCRVKTEGFTPDQVAEDYEKKIHLCFDRHGIHTDIPVFDIILLGVGPDGHTASLFSGSPALDETGKAVVSVDAPPTYTIINRVTMTLPVLNAARHVYFVVAGTDKEPVVSKILSCPAYIRSIYPAARVISPPDIQWFIA</sequence>
<comment type="pathway">
    <text evidence="3 7">Carbohydrate degradation; pentose phosphate pathway; D-ribulose 5-phosphate from D-glucose 6-phosphate (oxidative stage): step 2/3.</text>
</comment>
<dbReference type="Pfam" id="PF01182">
    <property type="entry name" value="Glucosamine_iso"/>
    <property type="match status" value="1"/>
</dbReference>
<evidence type="ECO:0000256" key="7">
    <source>
        <dbReference type="RuleBase" id="RU365095"/>
    </source>
</evidence>
<dbReference type="AlphaFoldDB" id="A0A3A4RJ09"/>
<dbReference type="SUPFAM" id="SSF100950">
    <property type="entry name" value="NagB/RpiA/CoA transferase-like"/>
    <property type="match status" value="1"/>
</dbReference>
<comment type="caution">
    <text evidence="9">The sequence shown here is derived from an EMBL/GenBank/DDBJ whole genome shotgun (WGS) entry which is preliminary data.</text>
</comment>
<evidence type="ECO:0000256" key="5">
    <source>
        <dbReference type="ARBA" id="ARBA00013198"/>
    </source>
</evidence>
<dbReference type="InterPro" id="IPR005900">
    <property type="entry name" value="6-phosphogluconolactonase_DevB"/>
</dbReference>
<dbReference type="InterPro" id="IPR006148">
    <property type="entry name" value="Glc/Gal-6P_isomerase"/>
</dbReference>
<evidence type="ECO:0000256" key="6">
    <source>
        <dbReference type="ARBA" id="ARBA00020337"/>
    </source>
</evidence>
<dbReference type="NCBIfam" id="TIGR01198">
    <property type="entry name" value="pgl"/>
    <property type="match status" value="1"/>
</dbReference>
<dbReference type="Proteomes" id="UP000266426">
    <property type="component" value="Unassembled WGS sequence"/>
</dbReference>
<gene>
    <name evidence="7 9" type="primary">pgl</name>
    <name evidence="9" type="ORF">C4541_01630</name>
</gene>
<feature type="domain" description="Glucosamine/galactosamine-6-phosphate isomerase" evidence="8">
    <location>
        <begin position="12"/>
        <end position="233"/>
    </location>
</feature>
<proteinExistence type="inferred from homology"/>
<keyword evidence="7 9" id="KW-0378">Hydrolase</keyword>
<dbReference type="EMBL" id="QZJZ01000010">
    <property type="protein sequence ID" value="RJP61727.1"/>
    <property type="molecule type" value="Genomic_DNA"/>
</dbReference>
<accession>A0A3A4RJ09</accession>
<protein>
    <recommendedName>
        <fullName evidence="6 7">6-phosphogluconolactonase</fullName>
        <shortName evidence="7">6PGL</shortName>
        <ecNumber evidence="5 7">3.1.1.31</ecNumber>
    </recommendedName>
</protein>
<dbReference type="GO" id="GO:0006098">
    <property type="term" value="P:pentose-phosphate shunt"/>
    <property type="evidence" value="ECO:0007669"/>
    <property type="project" value="UniProtKB-UniPathway"/>
</dbReference>
<name>A0A3A4RJ09_9BACT</name>
<evidence type="ECO:0000313" key="10">
    <source>
        <dbReference type="Proteomes" id="UP000266426"/>
    </source>
</evidence>
<dbReference type="PANTHER" id="PTHR11054">
    <property type="entry name" value="6-PHOSPHOGLUCONOLACTONASE"/>
    <property type="match status" value="1"/>
</dbReference>
<dbReference type="CDD" id="cd01400">
    <property type="entry name" value="6PGL"/>
    <property type="match status" value="1"/>
</dbReference>
<comment type="catalytic activity">
    <reaction evidence="1 7">
        <text>6-phospho-D-glucono-1,5-lactone + H2O = 6-phospho-D-gluconate + H(+)</text>
        <dbReference type="Rhea" id="RHEA:12556"/>
        <dbReference type="ChEBI" id="CHEBI:15377"/>
        <dbReference type="ChEBI" id="CHEBI:15378"/>
        <dbReference type="ChEBI" id="CHEBI:57955"/>
        <dbReference type="ChEBI" id="CHEBI:58759"/>
        <dbReference type="EC" id="3.1.1.31"/>
    </reaction>
</comment>
<evidence type="ECO:0000256" key="4">
    <source>
        <dbReference type="ARBA" id="ARBA00010662"/>
    </source>
</evidence>
<comment type="similarity">
    <text evidence="4 7">Belongs to the glucosamine/galactosamine-6-phosphate isomerase family. 6-phosphogluconolactonase subfamily.</text>
</comment>
<evidence type="ECO:0000256" key="2">
    <source>
        <dbReference type="ARBA" id="ARBA00002681"/>
    </source>
</evidence>
<evidence type="ECO:0000259" key="8">
    <source>
        <dbReference type="Pfam" id="PF01182"/>
    </source>
</evidence>
<dbReference type="EC" id="3.1.1.31" evidence="5 7"/>
<reference evidence="9 10" key="1">
    <citation type="journal article" date="2017" name="ISME J.">
        <title>Energy and carbon metabolisms in a deep terrestrial subsurface fluid microbial community.</title>
        <authorList>
            <person name="Momper L."/>
            <person name="Jungbluth S.P."/>
            <person name="Lee M.D."/>
            <person name="Amend J.P."/>
        </authorList>
    </citation>
    <scope>NUCLEOTIDE SEQUENCE [LARGE SCALE GENOMIC DNA]</scope>
    <source>
        <strain evidence="9">SURF_26</strain>
    </source>
</reference>
<organism evidence="9 10">
    <name type="scientific">Candidatus Auribacter fodinae</name>
    <dbReference type="NCBI Taxonomy" id="2093366"/>
    <lineage>
        <taxon>Bacteria</taxon>
        <taxon>Pseudomonadati</taxon>
        <taxon>Candidatus Auribacterota</taxon>
        <taxon>Candidatus Auribacteria</taxon>
        <taxon>Candidatus Auribacterales</taxon>
        <taxon>Candidatus Auribacteraceae</taxon>
        <taxon>Candidatus Auribacter</taxon>
    </lineage>
</organism>
<dbReference type="InterPro" id="IPR039104">
    <property type="entry name" value="6PGL"/>
</dbReference>
<dbReference type="UniPathway" id="UPA00115">
    <property type="reaction ID" value="UER00409"/>
</dbReference>
<dbReference type="GO" id="GO:0017057">
    <property type="term" value="F:6-phosphogluconolactonase activity"/>
    <property type="evidence" value="ECO:0007669"/>
    <property type="project" value="UniProtKB-UniRule"/>
</dbReference>
<dbReference type="PANTHER" id="PTHR11054:SF0">
    <property type="entry name" value="6-PHOSPHOGLUCONOLACTONASE"/>
    <property type="match status" value="1"/>
</dbReference>
<dbReference type="Gene3D" id="3.40.50.1360">
    <property type="match status" value="1"/>
</dbReference>
<dbReference type="GO" id="GO:0005975">
    <property type="term" value="P:carbohydrate metabolic process"/>
    <property type="evidence" value="ECO:0007669"/>
    <property type="project" value="UniProtKB-UniRule"/>
</dbReference>
<dbReference type="InterPro" id="IPR037171">
    <property type="entry name" value="NagB/RpiA_transferase-like"/>
</dbReference>
<evidence type="ECO:0000313" key="9">
    <source>
        <dbReference type="EMBL" id="RJP61727.1"/>
    </source>
</evidence>
<comment type="function">
    <text evidence="2 7">Hydrolysis of 6-phosphogluconolactone to 6-phosphogluconate.</text>
</comment>